<keyword evidence="8" id="KW-1133">Transmembrane helix</keyword>
<keyword evidence="5" id="KW-0808">Transferase</keyword>
<evidence type="ECO:0000256" key="7">
    <source>
        <dbReference type="ARBA" id="ARBA00022968"/>
    </source>
</evidence>
<evidence type="ECO:0000256" key="9">
    <source>
        <dbReference type="ARBA" id="ARBA00023034"/>
    </source>
</evidence>
<evidence type="ECO:0000256" key="10">
    <source>
        <dbReference type="ARBA" id="ARBA00023098"/>
    </source>
</evidence>
<evidence type="ECO:0000256" key="4">
    <source>
        <dbReference type="ARBA" id="ARBA00022676"/>
    </source>
</evidence>
<evidence type="ECO:0000256" key="8">
    <source>
        <dbReference type="ARBA" id="ARBA00022989"/>
    </source>
</evidence>
<keyword evidence="15" id="KW-1185">Reference proteome</keyword>
<accession>A0A8C5RAJ0</accession>
<dbReference type="Proteomes" id="UP000694569">
    <property type="component" value="Unplaced"/>
</dbReference>
<keyword evidence="6" id="KW-0812">Transmembrane</keyword>
<keyword evidence="11" id="KW-0472">Membrane</keyword>
<keyword evidence="9 13" id="KW-0333">Golgi apparatus</keyword>
<dbReference type="PANTHER" id="PTHR11214:SF29">
    <property type="entry name" value="BETA-1,3-GALACTOSYLTRANSFERASE 9"/>
    <property type="match status" value="1"/>
</dbReference>
<comment type="similarity">
    <text evidence="3 13">Belongs to the glycosyltransferase 31 family.</text>
</comment>
<evidence type="ECO:0000256" key="12">
    <source>
        <dbReference type="ARBA" id="ARBA00023180"/>
    </source>
</evidence>
<keyword evidence="7" id="KW-0735">Signal-anchor</keyword>
<evidence type="ECO:0000256" key="5">
    <source>
        <dbReference type="ARBA" id="ARBA00022679"/>
    </source>
</evidence>
<sequence>MKEFNGFANNGKPEDFKGIGTKCPSDGGSFHLFWFIFLKDRQRLVVISCFMEIREQARKLDMHLVKDNISKTHLIEPDACSGREVFLLTVVFSNPENKSRRERIRQTWGNVTAFKGRAVIKVFALGRPVSENTQSELEEEAQNHQDIVEGSFIDSYQNETLKMTMMIEWVVTFCPNARFILKTEENMFVNIKSLADHLLGLETQSEDLYLGRVIHQGIPTRDPQSPNFVPLTSYSETYYPDYCSGAAMVLSQDVTRKVYLVSDQVSTLLPSDVFVGICAQRAGVLSIHSARFSGSRHVSYNRCCYKFIFSSSGNQWDESNKGLVLSNVTEISTQGGYLCRTAHCHYPDPNQPIQLPEFLLG</sequence>
<dbReference type="FunFam" id="3.90.550.50:FF:000001">
    <property type="entry name" value="Hexosyltransferase"/>
    <property type="match status" value="1"/>
</dbReference>
<dbReference type="PANTHER" id="PTHR11214">
    <property type="entry name" value="BETA-1,3-N-ACETYLGLUCOSAMINYLTRANSFERASE"/>
    <property type="match status" value="1"/>
</dbReference>
<dbReference type="Gene3D" id="3.90.550.50">
    <property type="match status" value="1"/>
</dbReference>
<comment type="pathway">
    <text evidence="2">Protein modification; protein glycosylation.</text>
</comment>
<evidence type="ECO:0000256" key="1">
    <source>
        <dbReference type="ARBA" id="ARBA00004323"/>
    </source>
</evidence>
<evidence type="ECO:0000256" key="13">
    <source>
        <dbReference type="RuleBase" id="RU363063"/>
    </source>
</evidence>
<evidence type="ECO:0000256" key="2">
    <source>
        <dbReference type="ARBA" id="ARBA00004922"/>
    </source>
</evidence>
<dbReference type="OrthoDB" id="115198at2759"/>
<proteinExistence type="inferred from homology"/>
<keyword evidence="12" id="KW-0325">Glycoprotein</keyword>
<keyword evidence="10" id="KW-0443">Lipid metabolism</keyword>
<evidence type="ECO:0000256" key="3">
    <source>
        <dbReference type="ARBA" id="ARBA00008661"/>
    </source>
</evidence>
<evidence type="ECO:0000313" key="15">
    <source>
        <dbReference type="Proteomes" id="UP000694569"/>
    </source>
</evidence>
<keyword evidence="4 13" id="KW-0328">Glycosyltransferase</keyword>
<dbReference type="Pfam" id="PF01762">
    <property type="entry name" value="Galactosyl_T"/>
    <property type="match status" value="1"/>
</dbReference>
<protein>
    <recommendedName>
        <fullName evidence="13">Hexosyltransferase</fullName>
        <ecNumber evidence="13">2.4.1.-</ecNumber>
    </recommendedName>
</protein>
<dbReference type="GO" id="GO:0006629">
    <property type="term" value="P:lipid metabolic process"/>
    <property type="evidence" value="ECO:0007669"/>
    <property type="project" value="UniProtKB-KW"/>
</dbReference>
<dbReference type="GO" id="GO:0006493">
    <property type="term" value="P:protein O-linked glycosylation"/>
    <property type="evidence" value="ECO:0007669"/>
    <property type="project" value="TreeGrafter"/>
</dbReference>
<dbReference type="GO" id="GO:0000139">
    <property type="term" value="C:Golgi membrane"/>
    <property type="evidence" value="ECO:0007669"/>
    <property type="project" value="UniProtKB-SubCell"/>
</dbReference>
<organism evidence="14 15">
    <name type="scientific">Leptobrachium leishanense</name>
    <name type="common">Leishan spiny toad</name>
    <dbReference type="NCBI Taxonomy" id="445787"/>
    <lineage>
        <taxon>Eukaryota</taxon>
        <taxon>Metazoa</taxon>
        <taxon>Chordata</taxon>
        <taxon>Craniata</taxon>
        <taxon>Vertebrata</taxon>
        <taxon>Euteleostomi</taxon>
        <taxon>Amphibia</taxon>
        <taxon>Batrachia</taxon>
        <taxon>Anura</taxon>
        <taxon>Pelobatoidea</taxon>
        <taxon>Megophryidae</taxon>
        <taxon>Leptobrachium</taxon>
    </lineage>
</organism>
<name>A0A8C5RAJ0_9ANUR</name>
<dbReference type="InterPro" id="IPR002659">
    <property type="entry name" value="Glyco_trans_31"/>
</dbReference>
<dbReference type="Ensembl" id="ENSLLET00000051235.1">
    <property type="protein sequence ID" value="ENSLLEP00000049316.1"/>
    <property type="gene ID" value="ENSLLEG00000031039.1"/>
</dbReference>
<dbReference type="EC" id="2.4.1.-" evidence="13"/>
<evidence type="ECO:0000256" key="6">
    <source>
        <dbReference type="ARBA" id="ARBA00022692"/>
    </source>
</evidence>
<evidence type="ECO:0000313" key="14">
    <source>
        <dbReference type="Ensembl" id="ENSLLEP00000049316.1"/>
    </source>
</evidence>
<dbReference type="GO" id="GO:0016758">
    <property type="term" value="F:hexosyltransferase activity"/>
    <property type="evidence" value="ECO:0007669"/>
    <property type="project" value="InterPro"/>
</dbReference>
<gene>
    <name evidence="14" type="primary">B3GALT9</name>
</gene>
<comment type="subcellular location">
    <subcellularLocation>
        <location evidence="1 13">Golgi apparatus membrane</location>
        <topology evidence="1 13">Single-pass type II membrane protein</topology>
    </subcellularLocation>
</comment>
<evidence type="ECO:0000256" key="11">
    <source>
        <dbReference type="ARBA" id="ARBA00023136"/>
    </source>
</evidence>
<dbReference type="GeneTree" id="ENSGT00940000162230"/>
<reference evidence="14" key="2">
    <citation type="submission" date="2025-09" db="UniProtKB">
        <authorList>
            <consortium name="Ensembl"/>
        </authorList>
    </citation>
    <scope>IDENTIFICATION</scope>
</reference>
<dbReference type="AlphaFoldDB" id="A0A8C5RAJ0"/>
<reference evidence="14" key="1">
    <citation type="submission" date="2025-08" db="UniProtKB">
        <authorList>
            <consortium name="Ensembl"/>
        </authorList>
    </citation>
    <scope>IDENTIFICATION</scope>
</reference>